<feature type="transmembrane region" description="Helical" evidence="1">
    <location>
        <begin position="41"/>
        <end position="64"/>
    </location>
</feature>
<keyword evidence="1" id="KW-0472">Membrane</keyword>
<dbReference type="PANTHER" id="PTHR35283:SF3">
    <property type="entry name" value="T12C22.21 PROTEIN"/>
    <property type="match status" value="1"/>
</dbReference>
<reference evidence="2" key="1">
    <citation type="submission" date="2022-12" db="EMBL/GenBank/DDBJ databases">
        <title>Draft genome assemblies for two species of Escallonia (Escalloniales).</title>
        <authorList>
            <person name="Chanderbali A."/>
            <person name="Dervinis C."/>
            <person name="Anghel I."/>
            <person name="Soltis D."/>
            <person name="Soltis P."/>
            <person name="Zapata F."/>
        </authorList>
    </citation>
    <scope>NUCLEOTIDE SEQUENCE</scope>
    <source>
        <strain evidence="2">UCBG92.1500</strain>
        <tissue evidence="2">Leaf</tissue>
    </source>
</reference>
<gene>
    <name evidence="2" type="ORF">RJ640_006019</name>
</gene>
<dbReference type="Pfam" id="PF11255">
    <property type="entry name" value="DUF3054"/>
    <property type="match status" value="1"/>
</dbReference>
<name>A0AA88R3Y8_9ASTE</name>
<evidence type="ECO:0000256" key="1">
    <source>
        <dbReference type="SAM" id="Phobius"/>
    </source>
</evidence>
<keyword evidence="1" id="KW-0812">Transmembrane</keyword>
<dbReference type="AlphaFoldDB" id="A0AA88R3Y8"/>
<keyword evidence="3" id="KW-1185">Reference proteome</keyword>
<dbReference type="PANTHER" id="PTHR35283">
    <property type="entry name" value="T12C22.21 PROTEIN"/>
    <property type="match status" value="1"/>
</dbReference>
<evidence type="ECO:0000313" key="2">
    <source>
        <dbReference type="EMBL" id="KAK2977679.1"/>
    </source>
</evidence>
<comment type="caution">
    <text evidence="2">The sequence shown here is derived from an EMBL/GenBank/DDBJ whole genome shotgun (WGS) entry which is preliminary data.</text>
</comment>
<accession>A0AA88R3Y8</accession>
<dbReference type="InterPro" id="IPR021414">
    <property type="entry name" value="DUF3054"/>
</dbReference>
<keyword evidence="1" id="KW-1133">Transmembrane helix</keyword>
<organism evidence="2 3">
    <name type="scientific">Escallonia rubra</name>
    <dbReference type="NCBI Taxonomy" id="112253"/>
    <lineage>
        <taxon>Eukaryota</taxon>
        <taxon>Viridiplantae</taxon>
        <taxon>Streptophyta</taxon>
        <taxon>Embryophyta</taxon>
        <taxon>Tracheophyta</taxon>
        <taxon>Spermatophyta</taxon>
        <taxon>Magnoliopsida</taxon>
        <taxon>eudicotyledons</taxon>
        <taxon>Gunneridae</taxon>
        <taxon>Pentapetalae</taxon>
        <taxon>asterids</taxon>
        <taxon>campanulids</taxon>
        <taxon>Escalloniales</taxon>
        <taxon>Escalloniaceae</taxon>
        <taxon>Escallonia</taxon>
    </lineage>
</organism>
<evidence type="ECO:0008006" key="4">
    <source>
        <dbReference type="Google" id="ProtNLM"/>
    </source>
</evidence>
<evidence type="ECO:0000313" key="3">
    <source>
        <dbReference type="Proteomes" id="UP001187471"/>
    </source>
</evidence>
<feature type="non-terminal residue" evidence="2">
    <location>
        <position position="1"/>
    </location>
</feature>
<sequence>MIYGYRDVVVGSVVVLVKEVGRRLGIAIRAATIGHVPPINFILVTMGSTSILLIGWRTLLLSIFTNDKSKKNDVYKRGSPFELFELLTSLVRR</sequence>
<dbReference type="Proteomes" id="UP001187471">
    <property type="component" value="Unassembled WGS sequence"/>
</dbReference>
<dbReference type="EMBL" id="JAVXUO010001963">
    <property type="protein sequence ID" value="KAK2977679.1"/>
    <property type="molecule type" value="Genomic_DNA"/>
</dbReference>
<protein>
    <recommendedName>
        <fullName evidence="4">Transmembrane protein</fullName>
    </recommendedName>
</protein>
<proteinExistence type="predicted"/>